<dbReference type="Pfam" id="PF01558">
    <property type="entry name" value="POR"/>
    <property type="match status" value="1"/>
</dbReference>
<dbReference type="InterPro" id="IPR019752">
    <property type="entry name" value="Pyrv/ketoisovalerate_OxRed_cat"/>
</dbReference>
<name>X0U3E0_9ZZZZ</name>
<proteinExistence type="predicted"/>
<evidence type="ECO:0000313" key="3">
    <source>
        <dbReference type="EMBL" id="GAF94922.1"/>
    </source>
</evidence>
<feature type="domain" description="Pyruvate/ketoisovalerate oxidoreductase catalytic" evidence="2">
    <location>
        <begin position="1"/>
        <end position="49"/>
    </location>
</feature>
<dbReference type="GO" id="GO:0016903">
    <property type="term" value="F:oxidoreductase activity, acting on the aldehyde or oxo group of donors"/>
    <property type="evidence" value="ECO:0007669"/>
    <property type="project" value="InterPro"/>
</dbReference>
<evidence type="ECO:0000259" key="2">
    <source>
        <dbReference type="Pfam" id="PF01558"/>
    </source>
</evidence>
<organism evidence="3">
    <name type="scientific">marine sediment metagenome</name>
    <dbReference type="NCBI Taxonomy" id="412755"/>
    <lineage>
        <taxon>unclassified sequences</taxon>
        <taxon>metagenomes</taxon>
        <taxon>ecological metagenomes</taxon>
    </lineage>
</organism>
<dbReference type="Gene3D" id="3.40.920.10">
    <property type="entry name" value="Pyruvate-ferredoxin oxidoreductase, PFOR, domain III"/>
    <property type="match status" value="1"/>
</dbReference>
<reference evidence="3" key="1">
    <citation type="journal article" date="2014" name="Front. Microbiol.">
        <title>High frequency of phylogenetically diverse reductive dehalogenase-homologous genes in deep subseafloor sedimentary metagenomes.</title>
        <authorList>
            <person name="Kawai M."/>
            <person name="Futagami T."/>
            <person name="Toyoda A."/>
            <person name="Takaki Y."/>
            <person name="Nishi S."/>
            <person name="Hori S."/>
            <person name="Arai W."/>
            <person name="Tsubouchi T."/>
            <person name="Morono Y."/>
            <person name="Uchiyama I."/>
            <person name="Ito T."/>
            <person name="Fujiyama A."/>
            <person name="Inagaki F."/>
            <person name="Takami H."/>
        </authorList>
    </citation>
    <scope>NUCLEOTIDE SEQUENCE</scope>
    <source>
        <strain evidence="3">Expedition CK06-06</strain>
    </source>
</reference>
<protein>
    <recommendedName>
        <fullName evidence="2">Pyruvate/ketoisovalerate oxidoreductase catalytic domain-containing protein</fullName>
    </recommendedName>
</protein>
<dbReference type="AlphaFoldDB" id="X0U3E0"/>
<gene>
    <name evidence="3" type="ORF">S01H1_26147</name>
</gene>
<accession>X0U3E0</accession>
<dbReference type="InterPro" id="IPR002869">
    <property type="entry name" value="Pyrv_flavodox_OxRed_cen"/>
</dbReference>
<sequence>GNARVSNVVMLGALSKFLDIALDIWLELIGERVPEKYVELNRQAFLKGRMHSVGIP</sequence>
<comment type="caution">
    <text evidence="3">The sequence shown here is derived from an EMBL/GenBank/DDBJ whole genome shotgun (WGS) entry which is preliminary data.</text>
</comment>
<keyword evidence="1" id="KW-0560">Oxidoreductase</keyword>
<evidence type="ECO:0000256" key="1">
    <source>
        <dbReference type="ARBA" id="ARBA00023002"/>
    </source>
</evidence>
<feature type="non-terminal residue" evidence="3">
    <location>
        <position position="1"/>
    </location>
</feature>
<dbReference type="SUPFAM" id="SSF53323">
    <property type="entry name" value="Pyruvate-ferredoxin oxidoreductase, PFOR, domain III"/>
    <property type="match status" value="1"/>
</dbReference>
<dbReference type="EMBL" id="BARS01015836">
    <property type="protein sequence ID" value="GAF94922.1"/>
    <property type="molecule type" value="Genomic_DNA"/>
</dbReference>